<name>A0A1M5YTH7_9BRAD</name>
<dbReference type="RefSeq" id="WP_079606684.1">
    <property type="nucleotide sequence ID" value="NZ_LT670817.1"/>
</dbReference>
<dbReference type="AlphaFoldDB" id="A0A1M5YTH7"/>
<evidence type="ECO:0000256" key="1">
    <source>
        <dbReference type="SAM" id="MobiDB-lite"/>
    </source>
</evidence>
<gene>
    <name evidence="3" type="ORF">SAMN05443248_8711</name>
</gene>
<proteinExistence type="predicted"/>
<keyword evidence="2" id="KW-1133">Transmembrane helix</keyword>
<protein>
    <submittedName>
        <fullName evidence="3">Uncharacterized protein</fullName>
    </submittedName>
</protein>
<evidence type="ECO:0000256" key="2">
    <source>
        <dbReference type="SAM" id="Phobius"/>
    </source>
</evidence>
<dbReference type="Proteomes" id="UP000189796">
    <property type="component" value="Chromosome I"/>
</dbReference>
<keyword evidence="2" id="KW-0812">Transmembrane</keyword>
<evidence type="ECO:0000313" key="3">
    <source>
        <dbReference type="EMBL" id="SHI14863.1"/>
    </source>
</evidence>
<accession>A0A1M5YTH7</accession>
<reference evidence="3 4" key="1">
    <citation type="submission" date="2016-11" db="EMBL/GenBank/DDBJ databases">
        <authorList>
            <person name="Jaros S."/>
            <person name="Januszkiewicz K."/>
            <person name="Wedrychowicz H."/>
        </authorList>
    </citation>
    <scope>NUCLEOTIDE SEQUENCE [LARGE SCALE GENOMIC DNA]</scope>
    <source>
        <strain evidence="3 4">GAS138</strain>
    </source>
</reference>
<organism evidence="3 4">
    <name type="scientific">Bradyrhizobium erythrophlei</name>
    <dbReference type="NCBI Taxonomy" id="1437360"/>
    <lineage>
        <taxon>Bacteria</taxon>
        <taxon>Pseudomonadati</taxon>
        <taxon>Pseudomonadota</taxon>
        <taxon>Alphaproteobacteria</taxon>
        <taxon>Hyphomicrobiales</taxon>
        <taxon>Nitrobacteraceae</taxon>
        <taxon>Bradyrhizobium</taxon>
    </lineage>
</organism>
<sequence length="86" mass="9262">MSSRDLQSETNPGIDWPGILRTLVVQIIVLLALAGAVVGYLKWSSDVNVTEFMAASQSSAHGPTQHPLFSTPVETVRGQGHCDRKS</sequence>
<evidence type="ECO:0000313" key="4">
    <source>
        <dbReference type="Proteomes" id="UP000189796"/>
    </source>
</evidence>
<keyword evidence="2" id="KW-0472">Membrane</keyword>
<feature type="transmembrane region" description="Helical" evidence="2">
    <location>
        <begin position="20"/>
        <end position="41"/>
    </location>
</feature>
<dbReference type="EMBL" id="LT670817">
    <property type="protein sequence ID" value="SHI14863.1"/>
    <property type="molecule type" value="Genomic_DNA"/>
</dbReference>
<feature type="region of interest" description="Disordered" evidence="1">
    <location>
        <begin position="59"/>
        <end position="86"/>
    </location>
</feature>